<feature type="region of interest" description="Disordered" evidence="1">
    <location>
        <begin position="310"/>
        <end position="329"/>
    </location>
</feature>
<feature type="compositionally biased region" description="Polar residues" evidence="1">
    <location>
        <begin position="121"/>
        <end position="131"/>
    </location>
</feature>
<gene>
    <name evidence="4" type="ORF">QCA50_014632</name>
</gene>
<feature type="compositionally biased region" description="Basic and acidic residues" evidence="1">
    <location>
        <begin position="185"/>
        <end position="196"/>
    </location>
</feature>
<dbReference type="Proteomes" id="UP001385951">
    <property type="component" value="Unassembled WGS sequence"/>
</dbReference>
<feature type="compositionally biased region" description="Acidic residues" evidence="1">
    <location>
        <begin position="140"/>
        <end position="149"/>
    </location>
</feature>
<feature type="compositionally biased region" description="Basic and acidic residues" evidence="1">
    <location>
        <begin position="150"/>
        <end position="175"/>
    </location>
</feature>
<organism evidence="4 5">
    <name type="scientific">Cerrena zonata</name>
    <dbReference type="NCBI Taxonomy" id="2478898"/>
    <lineage>
        <taxon>Eukaryota</taxon>
        <taxon>Fungi</taxon>
        <taxon>Dikarya</taxon>
        <taxon>Basidiomycota</taxon>
        <taxon>Agaricomycotina</taxon>
        <taxon>Agaricomycetes</taxon>
        <taxon>Polyporales</taxon>
        <taxon>Cerrenaceae</taxon>
        <taxon>Cerrena</taxon>
    </lineage>
</organism>
<keyword evidence="2" id="KW-0812">Transmembrane</keyword>
<evidence type="ECO:0000313" key="5">
    <source>
        <dbReference type="Proteomes" id="UP001385951"/>
    </source>
</evidence>
<sequence>MSGIPARDSSGSRDELADDPSQAVAAGAEPSSSSATHGTTPTQSSRFPSSLSHTAQRLPIHRSLSQSSHHHWSPNETPTHHHQGTSYFNLSSTRPTSPRRTNFSHSTRTMSAASVKRRGARSTSVASSHATNRGYRDDGELVSEEEHSDDTEHAEGRDGESYRRNHSSDRHRDESGEGDEYDEGESQREEDPITLRDRQSLINVEHPFGLPIWKPALYKKSRSVTRYADQALHSVPSAQAERHLLPGNIFWAVFFGWWLALACLFVSAVLFIIPAGGRRFSSLFFGLGWYLVWPFGKYVEGELGEGSLPEDEEQVPCFSHGNSSNGYGI</sequence>
<dbReference type="InterPro" id="IPR005185">
    <property type="entry name" value="YccF"/>
</dbReference>
<accession>A0AAW0FSZ4</accession>
<feature type="compositionally biased region" description="Polar residues" evidence="1">
    <location>
        <begin position="30"/>
        <end position="55"/>
    </location>
</feature>
<dbReference type="InterPro" id="IPR052937">
    <property type="entry name" value="Inner_membrane_protein"/>
</dbReference>
<dbReference type="PANTHER" id="PTHR42903:SF1">
    <property type="entry name" value="INNER MEMBRANE PROTEIN YCCF"/>
    <property type="match status" value="1"/>
</dbReference>
<keyword evidence="2" id="KW-0472">Membrane</keyword>
<keyword evidence="5" id="KW-1185">Reference proteome</keyword>
<feature type="domain" description="Inner membrane component" evidence="3">
    <location>
        <begin position="247"/>
        <end position="297"/>
    </location>
</feature>
<evidence type="ECO:0000313" key="4">
    <source>
        <dbReference type="EMBL" id="KAK7682427.1"/>
    </source>
</evidence>
<feature type="transmembrane region" description="Helical" evidence="2">
    <location>
        <begin position="249"/>
        <end position="273"/>
    </location>
</feature>
<feature type="region of interest" description="Disordered" evidence="1">
    <location>
        <begin position="1"/>
        <end position="196"/>
    </location>
</feature>
<dbReference type="EMBL" id="JASBNA010000036">
    <property type="protein sequence ID" value="KAK7682427.1"/>
    <property type="molecule type" value="Genomic_DNA"/>
</dbReference>
<proteinExistence type="predicted"/>
<dbReference type="Pfam" id="PF03733">
    <property type="entry name" value="YccF"/>
    <property type="match status" value="1"/>
</dbReference>
<reference evidence="4 5" key="1">
    <citation type="submission" date="2022-09" db="EMBL/GenBank/DDBJ databases">
        <authorList>
            <person name="Palmer J.M."/>
        </authorList>
    </citation>
    <scope>NUCLEOTIDE SEQUENCE [LARGE SCALE GENOMIC DNA]</scope>
    <source>
        <strain evidence="4 5">DSM 7382</strain>
    </source>
</reference>
<evidence type="ECO:0000259" key="3">
    <source>
        <dbReference type="Pfam" id="PF03733"/>
    </source>
</evidence>
<keyword evidence="2" id="KW-1133">Transmembrane helix</keyword>
<evidence type="ECO:0000256" key="1">
    <source>
        <dbReference type="SAM" id="MobiDB-lite"/>
    </source>
</evidence>
<dbReference type="PANTHER" id="PTHR42903">
    <property type="entry name" value="INNER MEMBRANE PROTEIN YCCF"/>
    <property type="match status" value="1"/>
</dbReference>
<dbReference type="AlphaFoldDB" id="A0AAW0FSZ4"/>
<dbReference type="GO" id="GO:0005886">
    <property type="term" value="C:plasma membrane"/>
    <property type="evidence" value="ECO:0007669"/>
    <property type="project" value="TreeGrafter"/>
</dbReference>
<feature type="compositionally biased region" description="Polar residues" evidence="1">
    <location>
        <begin position="320"/>
        <end position="329"/>
    </location>
</feature>
<name>A0AAW0FSZ4_9APHY</name>
<protein>
    <recommendedName>
        <fullName evidence="3">Inner membrane component domain-containing protein</fullName>
    </recommendedName>
</protein>
<comment type="caution">
    <text evidence="4">The sequence shown here is derived from an EMBL/GenBank/DDBJ whole genome shotgun (WGS) entry which is preliminary data.</text>
</comment>
<evidence type="ECO:0000256" key="2">
    <source>
        <dbReference type="SAM" id="Phobius"/>
    </source>
</evidence>
<feature type="compositionally biased region" description="Polar residues" evidence="1">
    <location>
        <begin position="84"/>
        <end position="112"/>
    </location>
</feature>